<organism evidence="4 5">
    <name type="scientific">Thermoflavifilum aggregans</name>
    <dbReference type="NCBI Taxonomy" id="454188"/>
    <lineage>
        <taxon>Bacteria</taxon>
        <taxon>Pseudomonadati</taxon>
        <taxon>Bacteroidota</taxon>
        <taxon>Chitinophagia</taxon>
        <taxon>Chitinophagales</taxon>
        <taxon>Chitinophagaceae</taxon>
        <taxon>Thermoflavifilum</taxon>
    </lineage>
</organism>
<dbReference type="InterPro" id="IPR020845">
    <property type="entry name" value="AMP-binding_CS"/>
</dbReference>
<proteinExistence type="predicted"/>
<name>A0A2M9CRL6_9BACT</name>
<dbReference type="AlphaFoldDB" id="A0A2M9CRL6"/>
<dbReference type="OrthoDB" id="9778383at2"/>
<dbReference type="PANTHER" id="PTHR43272">
    <property type="entry name" value="LONG-CHAIN-FATTY-ACID--COA LIGASE"/>
    <property type="match status" value="1"/>
</dbReference>
<dbReference type="RefSeq" id="WP_100315241.1">
    <property type="nucleotide sequence ID" value="NZ_PGFG01000001.1"/>
</dbReference>
<dbReference type="SUPFAM" id="SSF56801">
    <property type="entry name" value="Acetyl-CoA synthetase-like"/>
    <property type="match status" value="1"/>
</dbReference>
<dbReference type="EMBL" id="PGFG01000001">
    <property type="protein sequence ID" value="PJJ74529.1"/>
    <property type="molecule type" value="Genomic_DNA"/>
</dbReference>
<dbReference type="GO" id="GO:0016020">
    <property type="term" value="C:membrane"/>
    <property type="evidence" value="ECO:0007669"/>
    <property type="project" value="TreeGrafter"/>
</dbReference>
<keyword evidence="1" id="KW-0547">Nucleotide-binding</keyword>
<dbReference type="GO" id="GO:0005524">
    <property type="term" value="F:ATP binding"/>
    <property type="evidence" value="ECO:0007669"/>
    <property type="project" value="UniProtKB-KW"/>
</dbReference>
<comment type="caution">
    <text evidence="4">The sequence shown here is derived from an EMBL/GenBank/DDBJ whole genome shotgun (WGS) entry which is preliminary data.</text>
</comment>
<evidence type="ECO:0000256" key="1">
    <source>
        <dbReference type="ARBA" id="ARBA00022741"/>
    </source>
</evidence>
<dbReference type="Pfam" id="PF23562">
    <property type="entry name" value="AMP-binding_C_3"/>
    <property type="match status" value="1"/>
</dbReference>
<dbReference type="Proteomes" id="UP000230000">
    <property type="component" value="Unassembled WGS sequence"/>
</dbReference>
<reference evidence="4 5" key="1">
    <citation type="submission" date="2017-11" db="EMBL/GenBank/DDBJ databases">
        <title>Genomic Encyclopedia of Archaeal and Bacterial Type Strains, Phase II (KMG-II): From Individual Species to Whole Genera.</title>
        <authorList>
            <person name="Goeker M."/>
        </authorList>
    </citation>
    <scope>NUCLEOTIDE SEQUENCE [LARGE SCALE GENOMIC DNA]</scope>
    <source>
        <strain evidence="4 5">DSM 27268</strain>
    </source>
</reference>
<dbReference type="PANTHER" id="PTHR43272:SF33">
    <property type="entry name" value="AMP-BINDING DOMAIN-CONTAINING PROTEIN-RELATED"/>
    <property type="match status" value="1"/>
</dbReference>
<dbReference type="InterPro" id="IPR000873">
    <property type="entry name" value="AMP-dep_synth/lig_dom"/>
</dbReference>
<protein>
    <submittedName>
        <fullName evidence="4">Long-chain acyl-CoA synthetase</fullName>
    </submittedName>
</protein>
<keyword evidence="5" id="KW-1185">Reference proteome</keyword>
<dbReference type="Gene3D" id="3.40.50.12780">
    <property type="entry name" value="N-terminal domain of ligase-like"/>
    <property type="match status" value="1"/>
</dbReference>
<dbReference type="CDD" id="cd05907">
    <property type="entry name" value="VL_LC_FACS_like"/>
    <property type="match status" value="1"/>
</dbReference>
<evidence type="ECO:0000259" key="3">
    <source>
        <dbReference type="Pfam" id="PF00501"/>
    </source>
</evidence>
<evidence type="ECO:0000313" key="4">
    <source>
        <dbReference type="EMBL" id="PJJ74529.1"/>
    </source>
</evidence>
<evidence type="ECO:0000256" key="2">
    <source>
        <dbReference type="ARBA" id="ARBA00022840"/>
    </source>
</evidence>
<dbReference type="PROSITE" id="PS00455">
    <property type="entry name" value="AMP_BINDING"/>
    <property type="match status" value="1"/>
</dbReference>
<dbReference type="GO" id="GO:0004467">
    <property type="term" value="F:long-chain fatty acid-CoA ligase activity"/>
    <property type="evidence" value="ECO:0007669"/>
    <property type="project" value="TreeGrafter"/>
</dbReference>
<sequence>MLSTTPSRLFDLAFQHLDNPLPDMLAAKENGRWRSYDTREVIELSRALARGMQRAGISPHDFMPEHQDKIGLISANRPEWVITDLACQLCGAVLVPVYPTISQNELSFVLQDAAVKIVFTGDAQLYEKVRQIKDQLPALQAIYCFQEDDHLPYWKSLFCEEGQEQLEQTMQQIRDHHLATIIYTSGTTGIPKGVMLSHRNIVSNVLACRPILPLSENARALSFLPLNHVYERMITYLYIHSRVPIYYAESMDKIGENLKEVQPTIFTTVPRLLEKLYERIVQAGLQLRGIKRWIFFWALGVAKRYQLRKRQPLLYALQLKIADKLVFSKWRAALGGRIEAVVIGSAPAQIRLMQIFTAAGIPCLEGYGLTETSPVISVNRLEIENRMFGTVGPVIDGVEVKIAPDGEILCKGPNVMMGYYKRPDLTAEVMEDGWLHTGDVGEIINGKFLKITDRKKELLKTSGGKYVAPQPIENKLKESRFIEQVMVVGEGRKFVSALIVPSFAHLKDWCVKNNIPFDKPEDVIQHPQVKALYQSILDKYNPLFNHVEQIKKFVLLPHEWTIEGGELTPTLKLKRKAIEAKYHELIEQIYHNEK</sequence>
<evidence type="ECO:0000313" key="5">
    <source>
        <dbReference type="Proteomes" id="UP000230000"/>
    </source>
</evidence>
<accession>A0A2M9CRL6</accession>
<keyword evidence="2" id="KW-0067">ATP-binding</keyword>
<dbReference type="Pfam" id="PF00501">
    <property type="entry name" value="AMP-binding"/>
    <property type="match status" value="1"/>
</dbReference>
<dbReference type="InterPro" id="IPR042099">
    <property type="entry name" value="ANL_N_sf"/>
</dbReference>
<feature type="domain" description="AMP-dependent synthetase/ligase" evidence="3">
    <location>
        <begin position="22"/>
        <end position="420"/>
    </location>
</feature>
<gene>
    <name evidence="4" type="ORF">BXY57_0087</name>
</gene>